<dbReference type="InterPro" id="IPR013785">
    <property type="entry name" value="Aldolase_TIM"/>
</dbReference>
<keyword evidence="3" id="KW-0004">4Fe-4S</keyword>
<accession>A0A7K1XZA5</accession>
<keyword evidence="8" id="KW-0411">Iron-sulfur</keyword>
<evidence type="ECO:0000256" key="4">
    <source>
        <dbReference type="ARBA" id="ARBA00022691"/>
    </source>
</evidence>
<dbReference type="InterPro" id="IPR010505">
    <property type="entry name" value="MoaA_twitch"/>
</dbReference>
<keyword evidence="11" id="KW-0456">Lyase</keyword>
<evidence type="ECO:0000313" key="14">
    <source>
        <dbReference type="EMBL" id="MXV16069.1"/>
    </source>
</evidence>
<dbReference type="InterPro" id="IPR013483">
    <property type="entry name" value="MoaA"/>
</dbReference>
<dbReference type="GO" id="GO:0046872">
    <property type="term" value="F:metal ion binding"/>
    <property type="evidence" value="ECO:0007669"/>
    <property type="project" value="UniProtKB-KW"/>
</dbReference>
<dbReference type="InterPro" id="IPR000385">
    <property type="entry name" value="MoaA_NifB_PqqE_Fe-S-bd_CS"/>
</dbReference>
<comment type="cofactor">
    <cofactor evidence="1">
        <name>[4Fe-4S] cluster</name>
        <dbReference type="ChEBI" id="CHEBI:49883"/>
    </cofactor>
</comment>
<evidence type="ECO:0000256" key="10">
    <source>
        <dbReference type="ARBA" id="ARBA00023150"/>
    </source>
</evidence>
<dbReference type="CDD" id="cd01335">
    <property type="entry name" value="Radical_SAM"/>
    <property type="match status" value="1"/>
</dbReference>
<dbReference type="GO" id="GO:0061798">
    <property type="term" value="F:GTP 3',8'-cyclase activity"/>
    <property type="evidence" value="ECO:0007669"/>
    <property type="project" value="UniProtKB-EC"/>
</dbReference>
<keyword evidence="6" id="KW-0547">Nucleotide-binding</keyword>
<dbReference type="PROSITE" id="PS51918">
    <property type="entry name" value="RADICAL_SAM"/>
    <property type="match status" value="1"/>
</dbReference>
<dbReference type="SFLD" id="SFLDG01383">
    <property type="entry name" value="cyclic_pyranopterin_phosphate"/>
    <property type="match status" value="1"/>
</dbReference>
<keyword evidence="7" id="KW-0408">Iron</keyword>
<dbReference type="Pfam" id="PF06463">
    <property type="entry name" value="Mob_synth_C"/>
    <property type="match status" value="1"/>
</dbReference>
<dbReference type="InterPro" id="IPR040064">
    <property type="entry name" value="MoaA-like"/>
</dbReference>
<evidence type="ECO:0000259" key="13">
    <source>
        <dbReference type="PROSITE" id="PS51918"/>
    </source>
</evidence>
<dbReference type="UniPathway" id="UPA00344"/>
<dbReference type="InterPro" id="IPR006638">
    <property type="entry name" value="Elp3/MiaA/NifB-like_rSAM"/>
</dbReference>
<feature type="domain" description="Radical SAM core" evidence="13">
    <location>
        <begin position="5"/>
        <end position="232"/>
    </location>
</feature>
<comment type="caution">
    <text evidence="14">The sequence shown here is derived from an EMBL/GenBank/DDBJ whole genome shotgun (WGS) entry which is preliminary data.</text>
</comment>
<gene>
    <name evidence="14" type="primary">moaA</name>
    <name evidence="14" type="ORF">GS398_12210</name>
</gene>
<dbReference type="AlphaFoldDB" id="A0A7K1XZA5"/>
<dbReference type="RefSeq" id="WP_160907024.1">
    <property type="nucleotide sequence ID" value="NZ_WVHS01000002.1"/>
</dbReference>
<evidence type="ECO:0000256" key="5">
    <source>
        <dbReference type="ARBA" id="ARBA00022723"/>
    </source>
</evidence>
<dbReference type="SFLD" id="SFLDS00029">
    <property type="entry name" value="Radical_SAM"/>
    <property type="match status" value="1"/>
</dbReference>
<keyword evidence="4" id="KW-0949">S-adenosyl-L-methionine</keyword>
<evidence type="ECO:0000256" key="1">
    <source>
        <dbReference type="ARBA" id="ARBA00001966"/>
    </source>
</evidence>
<dbReference type="SFLD" id="SFLDG01067">
    <property type="entry name" value="SPASM/twitch_domain_containing"/>
    <property type="match status" value="1"/>
</dbReference>
<dbReference type="Pfam" id="PF04055">
    <property type="entry name" value="Radical_SAM"/>
    <property type="match status" value="1"/>
</dbReference>
<dbReference type="PANTHER" id="PTHR22960:SF0">
    <property type="entry name" value="MOLYBDENUM COFACTOR BIOSYNTHESIS PROTEIN 1"/>
    <property type="match status" value="1"/>
</dbReference>
<dbReference type="GO" id="GO:0051539">
    <property type="term" value="F:4 iron, 4 sulfur cluster binding"/>
    <property type="evidence" value="ECO:0007669"/>
    <property type="project" value="UniProtKB-KW"/>
</dbReference>
<dbReference type="Proteomes" id="UP000451233">
    <property type="component" value="Unassembled WGS sequence"/>
</dbReference>
<name>A0A7K1XZA5_9SPHI</name>
<evidence type="ECO:0000256" key="9">
    <source>
        <dbReference type="ARBA" id="ARBA00023134"/>
    </source>
</evidence>
<evidence type="ECO:0000256" key="7">
    <source>
        <dbReference type="ARBA" id="ARBA00023004"/>
    </source>
</evidence>
<dbReference type="Gene3D" id="3.20.20.70">
    <property type="entry name" value="Aldolase class I"/>
    <property type="match status" value="1"/>
</dbReference>
<dbReference type="InterPro" id="IPR058240">
    <property type="entry name" value="rSAM_sf"/>
</dbReference>
<evidence type="ECO:0000256" key="6">
    <source>
        <dbReference type="ARBA" id="ARBA00022741"/>
    </source>
</evidence>
<sequence length="326" mass="36578">MITDTFNRIHTYLRISLTDHCNLRCSYCMPGEDQVFAPSSRLMQTHEIIQLAGIFVKAGVTKIRLTGGEPLVRKDAGDVIMGLAQLPVSLSITTNATRIHEHIEVLEKAKVRSVNISLDTLDADKFSIITKRNYFHEVIRNISLLLARGFHVKVNVVMMKGVNDMEIPDFIRWTKNEPVHVRFIEFMPFDGNRWSSRQVITWQQILQKVSEHENVIALPTDAHDTAKTYTIPGHAGTFSVISTMSAPFCGSCNRMRLTADGKMKNCLFSTHETDLLQALRSGEDVEPLIHQCILTKEAMLGGQMNVPFAELDAATLRNRSMIAIGG</sequence>
<protein>
    <recommendedName>
        <fullName evidence="2">GTP 3',8-cyclase</fullName>
        <ecNumber evidence="2">4.1.99.22</ecNumber>
    </recommendedName>
</protein>
<keyword evidence="15" id="KW-1185">Reference proteome</keyword>
<dbReference type="GO" id="GO:0005525">
    <property type="term" value="F:GTP binding"/>
    <property type="evidence" value="ECO:0007669"/>
    <property type="project" value="UniProtKB-KW"/>
</dbReference>
<dbReference type="GO" id="GO:0061799">
    <property type="term" value="F:cyclic pyranopterin monophosphate synthase activity"/>
    <property type="evidence" value="ECO:0007669"/>
    <property type="project" value="TreeGrafter"/>
</dbReference>
<dbReference type="NCBIfam" id="TIGR02666">
    <property type="entry name" value="moaA"/>
    <property type="match status" value="1"/>
</dbReference>
<dbReference type="SMART" id="SM00729">
    <property type="entry name" value="Elp3"/>
    <property type="match status" value="1"/>
</dbReference>
<dbReference type="PROSITE" id="PS01305">
    <property type="entry name" value="MOAA_NIFB_PQQE"/>
    <property type="match status" value="1"/>
</dbReference>
<dbReference type="InterPro" id="IPR050105">
    <property type="entry name" value="MoCo_biosynth_MoaA/MoaC"/>
</dbReference>
<comment type="catalytic activity">
    <reaction evidence="12">
        <text>GTP + AH2 + S-adenosyl-L-methionine = (8S)-3',8-cyclo-7,8-dihydroguanosine 5'-triphosphate + 5'-deoxyadenosine + L-methionine + A + H(+)</text>
        <dbReference type="Rhea" id="RHEA:49576"/>
        <dbReference type="ChEBI" id="CHEBI:13193"/>
        <dbReference type="ChEBI" id="CHEBI:15378"/>
        <dbReference type="ChEBI" id="CHEBI:17319"/>
        <dbReference type="ChEBI" id="CHEBI:17499"/>
        <dbReference type="ChEBI" id="CHEBI:37565"/>
        <dbReference type="ChEBI" id="CHEBI:57844"/>
        <dbReference type="ChEBI" id="CHEBI:59789"/>
        <dbReference type="ChEBI" id="CHEBI:131766"/>
        <dbReference type="EC" id="4.1.99.22"/>
    </reaction>
</comment>
<evidence type="ECO:0000256" key="3">
    <source>
        <dbReference type="ARBA" id="ARBA00022485"/>
    </source>
</evidence>
<dbReference type="SUPFAM" id="SSF102114">
    <property type="entry name" value="Radical SAM enzymes"/>
    <property type="match status" value="1"/>
</dbReference>
<keyword evidence="10" id="KW-0501">Molybdenum cofactor biosynthesis</keyword>
<dbReference type="SFLD" id="SFLDG01386">
    <property type="entry name" value="main_SPASM_domain-containing"/>
    <property type="match status" value="1"/>
</dbReference>
<keyword evidence="5" id="KW-0479">Metal-binding</keyword>
<reference evidence="14 15" key="1">
    <citation type="submission" date="2019-11" db="EMBL/GenBank/DDBJ databases">
        <title>Pedobacter sp. HMF7056 Genome sequencing and assembly.</title>
        <authorList>
            <person name="Kang H."/>
            <person name="Kim H."/>
            <person name="Joh K."/>
        </authorList>
    </citation>
    <scope>NUCLEOTIDE SEQUENCE [LARGE SCALE GENOMIC DNA]</scope>
    <source>
        <strain evidence="14 15">HMF7056</strain>
    </source>
</reference>
<dbReference type="EMBL" id="WVHS01000002">
    <property type="protein sequence ID" value="MXV16069.1"/>
    <property type="molecule type" value="Genomic_DNA"/>
</dbReference>
<evidence type="ECO:0000256" key="2">
    <source>
        <dbReference type="ARBA" id="ARBA00012167"/>
    </source>
</evidence>
<proteinExistence type="predicted"/>
<dbReference type="GO" id="GO:0006777">
    <property type="term" value="P:Mo-molybdopterin cofactor biosynthetic process"/>
    <property type="evidence" value="ECO:0007669"/>
    <property type="project" value="UniProtKB-KW"/>
</dbReference>
<evidence type="ECO:0000256" key="11">
    <source>
        <dbReference type="ARBA" id="ARBA00023239"/>
    </source>
</evidence>
<dbReference type="InterPro" id="IPR007197">
    <property type="entry name" value="rSAM"/>
</dbReference>
<evidence type="ECO:0000256" key="8">
    <source>
        <dbReference type="ARBA" id="ARBA00023014"/>
    </source>
</evidence>
<evidence type="ECO:0000313" key="15">
    <source>
        <dbReference type="Proteomes" id="UP000451233"/>
    </source>
</evidence>
<dbReference type="CDD" id="cd21117">
    <property type="entry name" value="Twitch_MoaA"/>
    <property type="match status" value="1"/>
</dbReference>
<keyword evidence="9" id="KW-0342">GTP-binding</keyword>
<dbReference type="EC" id="4.1.99.22" evidence="2"/>
<dbReference type="PANTHER" id="PTHR22960">
    <property type="entry name" value="MOLYBDOPTERIN COFACTOR SYNTHESIS PROTEIN A"/>
    <property type="match status" value="1"/>
</dbReference>
<organism evidence="14 15">
    <name type="scientific">Hufsiella ginkgonis</name>
    <dbReference type="NCBI Taxonomy" id="2695274"/>
    <lineage>
        <taxon>Bacteria</taxon>
        <taxon>Pseudomonadati</taxon>
        <taxon>Bacteroidota</taxon>
        <taxon>Sphingobacteriia</taxon>
        <taxon>Sphingobacteriales</taxon>
        <taxon>Sphingobacteriaceae</taxon>
        <taxon>Hufsiella</taxon>
    </lineage>
</organism>
<evidence type="ECO:0000256" key="12">
    <source>
        <dbReference type="ARBA" id="ARBA00048697"/>
    </source>
</evidence>